<evidence type="ECO:0000256" key="1">
    <source>
        <dbReference type="SAM" id="MobiDB-lite"/>
    </source>
</evidence>
<feature type="signal peptide" evidence="3">
    <location>
        <begin position="1"/>
        <end position="27"/>
    </location>
</feature>
<feature type="region of interest" description="Disordered" evidence="1">
    <location>
        <begin position="156"/>
        <end position="186"/>
    </location>
</feature>
<feature type="chain" id="PRO_5005467072" description="PEGA domain-containing protein" evidence="3">
    <location>
        <begin position="28"/>
        <end position="301"/>
    </location>
</feature>
<keyword evidence="2" id="KW-0812">Transmembrane</keyword>
<keyword evidence="2" id="KW-0472">Membrane</keyword>
<dbReference type="EMBL" id="CP012333">
    <property type="protein sequence ID" value="AKV02510.1"/>
    <property type="molecule type" value="Genomic_DNA"/>
</dbReference>
<keyword evidence="3" id="KW-0732">Signal</keyword>
<sequence>MSKNTSRRVHVLSLVAASFFVAGVADAAPPTKEECVDAHGRAQDMREKSQLARARATFLVCANPACPSLVQADCAHYADELERLVPTVTFNARDGAGADLPNTQVFVDDTQVASRLDEGKAFDIEPGKHVVRFVHDGKEVPVKVVVSQGEKARPISAVFGDPKPATPAGGASTDGGKTEPKEPKEHRSALPLVVAGIGAAALGTGLALTFVGLGKVPDSCKVSSHECAAPPGSPVFDDAKNGVGLANIGLVTSIAGGAVMIGGLVWYFVQPTTKTTTVGRGVQWTPWASASSAGLGAHGTF</sequence>
<gene>
    <name evidence="4" type="ORF">AKJ09_09173</name>
</gene>
<keyword evidence="2" id="KW-1133">Transmembrane helix</keyword>
<evidence type="ECO:0000256" key="2">
    <source>
        <dbReference type="SAM" id="Phobius"/>
    </source>
</evidence>
<dbReference type="Proteomes" id="UP000064967">
    <property type="component" value="Chromosome"/>
</dbReference>
<name>A0A0K1QAR1_9BACT</name>
<dbReference type="STRING" id="1391654.AKJ09_09173"/>
<reference evidence="4 5" key="1">
    <citation type="submission" date="2015-08" db="EMBL/GenBank/DDBJ databases">
        <authorList>
            <person name="Babu N.S."/>
            <person name="Beckwith C.J."/>
            <person name="Beseler K.G."/>
            <person name="Brison A."/>
            <person name="Carone J.V."/>
            <person name="Caskin T.P."/>
            <person name="Diamond M."/>
            <person name="Durham M.E."/>
            <person name="Foxe J.M."/>
            <person name="Go M."/>
            <person name="Henderson B.A."/>
            <person name="Jones I.B."/>
            <person name="McGettigan J.A."/>
            <person name="Micheletti S.J."/>
            <person name="Nasrallah M.E."/>
            <person name="Ortiz D."/>
            <person name="Piller C.R."/>
            <person name="Privatt S.R."/>
            <person name="Schneider S.L."/>
            <person name="Sharp S."/>
            <person name="Smith T.C."/>
            <person name="Stanton J.D."/>
            <person name="Ullery H.E."/>
            <person name="Wilson R.J."/>
            <person name="Serrano M.G."/>
            <person name="Buck G."/>
            <person name="Lee V."/>
            <person name="Wang Y."/>
            <person name="Carvalho R."/>
            <person name="Voegtly L."/>
            <person name="Shi R."/>
            <person name="Duckworth R."/>
            <person name="Johnson A."/>
            <person name="Loviza R."/>
            <person name="Walstead R."/>
            <person name="Shah Z."/>
            <person name="Kiflezghi M."/>
            <person name="Wade K."/>
            <person name="Ball S.L."/>
            <person name="Bradley K.W."/>
            <person name="Asai D.J."/>
            <person name="Bowman C.A."/>
            <person name="Russell D.A."/>
            <person name="Pope W.H."/>
            <person name="Jacobs-Sera D."/>
            <person name="Hendrix R.W."/>
            <person name="Hatfull G.F."/>
        </authorList>
    </citation>
    <scope>NUCLEOTIDE SEQUENCE [LARGE SCALE GENOMIC DNA]</scope>
    <source>
        <strain evidence="4 5">DSM 27648</strain>
    </source>
</reference>
<protein>
    <recommendedName>
        <fullName evidence="6">PEGA domain-containing protein</fullName>
    </recommendedName>
</protein>
<evidence type="ECO:0000256" key="3">
    <source>
        <dbReference type="SAM" id="SignalP"/>
    </source>
</evidence>
<organism evidence="4 5">
    <name type="scientific">Labilithrix luteola</name>
    <dbReference type="NCBI Taxonomy" id="1391654"/>
    <lineage>
        <taxon>Bacteria</taxon>
        <taxon>Pseudomonadati</taxon>
        <taxon>Myxococcota</taxon>
        <taxon>Polyangia</taxon>
        <taxon>Polyangiales</taxon>
        <taxon>Labilitrichaceae</taxon>
        <taxon>Labilithrix</taxon>
    </lineage>
</organism>
<dbReference type="AlphaFoldDB" id="A0A0K1QAR1"/>
<feature type="transmembrane region" description="Helical" evidence="2">
    <location>
        <begin position="248"/>
        <end position="269"/>
    </location>
</feature>
<accession>A0A0K1QAR1</accession>
<feature type="compositionally biased region" description="Basic and acidic residues" evidence="1">
    <location>
        <begin position="176"/>
        <end position="186"/>
    </location>
</feature>
<evidence type="ECO:0008006" key="6">
    <source>
        <dbReference type="Google" id="ProtNLM"/>
    </source>
</evidence>
<proteinExistence type="predicted"/>
<evidence type="ECO:0000313" key="4">
    <source>
        <dbReference type="EMBL" id="AKV02510.1"/>
    </source>
</evidence>
<evidence type="ECO:0000313" key="5">
    <source>
        <dbReference type="Proteomes" id="UP000064967"/>
    </source>
</evidence>
<dbReference type="KEGG" id="llu:AKJ09_09173"/>
<feature type="transmembrane region" description="Helical" evidence="2">
    <location>
        <begin position="189"/>
        <end position="213"/>
    </location>
</feature>
<keyword evidence="5" id="KW-1185">Reference proteome</keyword>